<dbReference type="InterPro" id="IPR023393">
    <property type="entry name" value="START-like_dom_sf"/>
</dbReference>
<reference evidence="3 4" key="1">
    <citation type="submission" date="2020-08" db="EMBL/GenBank/DDBJ databases">
        <title>Genomic Encyclopedia of Type Strains, Phase IV (KMG-IV): sequencing the most valuable type-strain genomes for metagenomic binning, comparative biology and taxonomic classification.</title>
        <authorList>
            <person name="Goeker M."/>
        </authorList>
    </citation>
    <scope>NUCLEOTIDE SEQUENCE [LARGE SCALE GENOMIC DNA]</scope>
    <source>
        <strain evidence="3 4">DSM 105074</strain>
    </source>
</reference>
<feature type="domain" description="Activator of Hsp90 ATPase homologue 1/2-like C-terminal" evidence="2">
    <location>
        <begin position="154"/>
        <end position="278"/>
    </location>
</feature>
<accession>A0A840TX59</accession>
<evidence type="ECO:0000259" key="2">
    <source>
        <dbReference type="Pfam" id="PF08327"/>
    </source>
</evidence>
<keyword evidence="4" id="KW-1185">Reference proteome</keyword>
<comment type="caution">
    <text evidence="3">The sequence shown here is derived from an EMBL/GenBank/DDBJ whole genome shotgun (WGS) entry which is preliminary data.</text>
</comment>
<dbReference type="InterPro" id="IPR013538">
    <property type="entry name" value="ASHA1/2-like_C"/>
</dbReference>
<dbReference type="EMBL" id="JACHGF010000007">
    <property type="protein sequence ID" value="MBB5285843.1"/>
    <property type="molecule type" value="Genomic_DNA"/>
</dbReference>
<dbReference type="RefSeq" id="WP_184176401.1">
    <property type="nucleotide sequence ID" value="NZ_JACHGF010000007.1"/>
</dbReference>
<dbReference type="Gene3D" id="3.30.530.20">
    <property type="match status" value="2"/>
</dbReference>
<dbReference type="Pfam" id="PF08327">
    <property type="entry name" value="AHSA1"/>
    <property type="match status" value="2"/>
</dbReference>
<feature type="domain" description="Activator of Hsp90 ATPase homologue 1/2-like C-terminal" evidence="2">
    <location>
        <begin position="13"/>
        <end position="140"/>
    </location>
</feature>
<dbReference type="AlphaFoldDB" id="A0A840TX59"/>
<evidence type="ECO:0000313" key="3">
    <source>
        <dbReference type="EMBL" id="MBB5285843.1"/>
    </source>
</evidence>
<dbReference type="Proteomes" id="UP000557307">
    <property type="component" value="Unassembled WGS sequence"/>
</dbReference>
<dbReference type="SUPFAM" id="SSF55961">
    <property type="entry name" value="Bet v1-like"/>
    <property type="match status" value="2"/>
</dbReference>
<evidence type="ECO:0000313" key="4">
    <source>
        <dbReference type="Proteomes" id="UP000557307"/>
    </source>
</evidence>
<protein>
    <submittedName>
        <fullName evidence="3">Uncharacterized protein YndB with AHSA1/START domain</fullName>
    </submittedName>
</protein>
<proteinExistence type="inferred from homology"/>
<dbReference type="CDD" id="cd07814">
    <property type="entry name" value="SRPBCC_CalC_Aha1-like"/>
    <property type="match status" value="1"/>
</dbReference>
<name>A0A840TX59_9BACT</name>
<gene>
    <name evidence="3" type="ORF">HNQ92_004003</name>
</gene>
<sequence length="280" mass="31598">MQHEPLILERRYRAPIEKVWQALTDHEQMKQWYFDLPEFKPEVGFAFRFEGGKDGNKYLHLCEVTEVVVGQKLTYSWRYDGYAGNSFVTFELFDEGEYTRLVLTHAGLETFPLSNPDLARGNFEAGWNEIIGTSLKEFVETSTLRQSVEIAAVAPKVWEVLVASAYVSQWAQAFGEGTFVEASWSMGSEVLWKDAEGNIGAKGVVTQREEAVRLRVDYYDDVQSTPPAPTGTYSETYVLSEAQGQTRLSVEAGLLSLKVIKEHTPYWEQALASIKSLAEA</sequence>
<evidence type="ECO:0000256" key="1">
    <source>
        <dbReference type="ARBA" id="ARBA00006817"/>
    </source>
</evidence>
<comment type="similarity">
    <text evidence="1">Belongs to the AHA1 family.</text>
</comment>
<organism evidence="3 4">
    <name type="scientific">Rhabdobacter roseus</name>
    <dbReference type="NCBI Taxonomy" id="1655419"/>
    <lineage>
        <taxon>Bacteria</taxon>
        <taxon>Pseudomonadati</taxon>
        <taxon>Bacteroidota</taxon>
        <taxon>Cytophagia</taxon>
        <taxon>Cytophagales</taxon>
        <taxon>Cytophagaceae</taxon>
        <taxon>Rhabdobacter</taxon>
    </lineage>
</organism>